<accession>A0A1T0A0K7</accession>
<dbReference type="KEGG" id="mboi:DQF64_13195"/>
<dbReference type="Proteomes" id="UP000254133">
    <property type="component" value="Unassembled WGS sequence"/>
</dbReference>
<keyword evidence="1" id="KW-0732">Signal</keyword>
<dbReference type="RefSeq" id="WP_078274264.1">
    <property type="nucleotide sequence ID" value="NZ_CP030241.1"/>
</dbReference>
<feature type="chain" id="PRO_5042690576" evidence="1">
    <location>
        <begin position="20"/>
        <end position="84"/>
    </location>
</feature>
<feature type="signal peptide" evidence="1">
    <location>
        <begin position="1"/>
        <end position="19"/>
    </location>
</feature>
<gene>
    <name evidence="3" type="ORF">LP129_13350</name>
    <name evidence="2" type="ORF">NCTC9426_00472</name>
</gene>
<sequence>MQKVIIVLLLLSFSHASMAKDTLYFSCLTENNAKVTVHRTADKSHYIYRFVRNGKVELKITQHAKVVVKIVKSTPYFIVMMHTA</sequence>
<dbReference type="Proteomes" id="UP001163283">
    <property type="component" value="Chromosome"/>
</dbReference>
<proteinExistence type="predicted"/>
<reference evidence="3 5" key="2">
    <citation type="journal article" date="2022" name="BMC Microbiol.">
        <title>Whole genome sequencing of Moraxella bovis strains from North America reveals two genotypes with different genetic determinants.</title>
        <authorList>
            <person name="Wynn E.L."/>
            <person name="Hille M.M."/>
            <person name="Loy J.D."/>
            <person name="Schuller G."/>
            <person name="Kuhn K.L."/>
            <person name="Dickey A.M."/>
            <person name="Bono J.L."/>
            <person name="Clawson M.L."/>
        </authorList>
    </citation>
    <scope>NUCLEOTIDE SEQUENCE [LARGE SCALE GENOMIC DNA]</scope>
    <source>
        <strain evidence="3 5">SAM57978</strain>
    </source>
</reference>
<dbReference type="AlphaFoldDB" id="A0A1T0A0K7"/>
<protein>
    <submittedName>
        <fullName evidence="2">Uncharacterized protein</fullName>
    </submittedName>
</protein>
<evidence type="ECO:0000313" key="4">
    <source>
        <dbReference type="Proteomes" id="UP000254133"/>
    </source>
</evidence>
<evidence type="ECO:0000313" key="5">
    <source>
        <dbReference type="Proteomes" id="UP001163283"/>
    </source>
</evidence>
<reference evidence="2 4" key="1">
    <citation type="submission" date="2018-06" db="EMBL/GenBank/DDBJ databases">
        <authorList>
            <consortium name="Pathogen Informatics"/>
            <person name="Doyle S."/>
        </authorList>
    </citation>
    <scope>NUCLEOTIDE SEQUENCE [LARGE SCALE GENOMIC DNA]</scope>
    <source>
        <strain evidence="2 4">NCTC9426</strain>
    </source>
</reference>
<evidence type="ECO:0000313" key="3">
    <source>
        <dbReference type="EMBL" id="UZA51450.1"/>
    </source>
</evidence>
<name>A0A1T0A0K7_MORBO</name>
<evidence type="ECO:0000256" key="1">
    <source>
        <dbReference type="SAM" id="SignalP"/>
    </source>
</evidence>
<dbReference type="STRING" id="476.B0182_07245"/>
<dbReference type="EMBL" id="CP087781">
    <property type="protein sequence ID" value="UZA51450.1"/>
    <property type="molecule type" value="Genomic_DNA"/>
</dbReference>
<organism evidence="2 4">
    <name type="scientific">Moraxella bovis</name>
    <dbReference type="NCBI Taxonomy" id="476"/>
    <lineage>
        <taxon>Bacteria</taxon>
        <taxon>Pseudomonadati</taxon>
        <taxon>Pseudomonadota</taxon>
        <taxon>Gammaproteobacteria</taxon>
        <taxon>Moraxellales</taxon>
        <taxon>Moraxellaceae</taxon>
        <taxon>Moraxella</taxon>
    </lineage>
</organism>
<evidence type="ECO:0000313" key="2">
    <source>
        <dbReference type="EMBL" id="STY90456.1"/>
    </source>
</evidence>
<dbReference type="EMBL" id="UGPZ01000002">
    <property type="protein sequence ID" value="STY90456.1"/>
    <property type="molecule type" value="Genomic_DNA"/>
</dbReference>